<dbReference type="InterPro" id="IPR006719">
    <property type="entry name" value="DEC-1_N"/>
</dbReference>
<comment type="caution">
    <text evidence="3">The sequence shown here is derived from an EMBL/GenBank/DDBJ whole genome shotgun (WGS) entry which is preliminary data.</text>
</comment>
<dbReference type="AlphaFoldDB" id="A0A7W2IBT9"/>
<feature type="region of interest" description="Disordered" evidence="1">
    <location>
        <begin position="108"/>
        <end position="127"/>
    </location>
</feature>
<organism evidence="3 4">
    <name type="scientific">Rugamonas brunnea</name>
    <dbReference type="NCBI Taxonomy" id="2758569"/>
    <lineage>
        <taxon>Bacteria</taxon>
        <taxon>Pseudomonadati</taxon>
        <taxon>Pseudomonadota</taxon>
        <taxon>Betaproteobacteria</taxon>
        <taxon>Burkholderiales</taxon>
        <taxon>Oxalobacteraceae</taxon>
        <taxon>Telluria group</taxon>
        <taxon>Rugamonas</taxon>
    </lineage>
</organism>
<dbReference type="Proteomes" id="UP000534388">
    <property type="component" value="Unassembled WGS sequence"/>
</dbReference>
<evidence type="ECO:0000256" key="1">
    <source>
        <dbReference type="SAM" id="MobiDB-lite"/>
    </source>
</evidence>
<keyword evidence="4" id="KW-1185">Reference proteome</keyword>
<sequence length="211" mass="22860">MKTSIYDKTAKGREEIATRRYQLAPRLRTLLVMVDGHRPEDELLRNVAGLGLTADAMQELLAQQFIVLSTSYSTIDAPLVEEAEMMAAPATMAAAAPAPALAAAPPMPASAPAMPPPAPAPAAPAAPARTKAEQFQALYDFYNKTIKSTIGLRGFTLQLKVEKAACVEDFRDLRRPYLEAVLKAKGSELAQRLGEQLDQLLGERSDDDLVR</sequence>
<evidence type="ECO:0000259" key="2">
    <source>
        <dbReference type="Pfam" id="PF04625"/>
    </source>
</evidence>
<dbReference type="GO" id="GO:0042600">
    <property type="term" value="C:egg chorion"/>
    <property type="evidence" value="ECO:0007669"/>
    <property type="project" value="InterPro"/>
</dbReference>
<proteinExistence type="predicted"/>
<reference evidence="3 4" key="1">
    <citation type="submission" date="2020-07" db="EMBL/GenBank/DDBJ databases">
        <title>Novel species isolated from subtropical streams in China.</title>
        <authorList>
            <person name="Lu H."/>
        </authorList>
    </citation>
    <scope>NUCLEOTIDE SEQUENCE [LARGE SCALE GENOMIC DNA]</scope>
    <source>
        <strain evidence="3 4">LX20W</strain>
    </source>
</reference>
<dbReference type="RefSeq" id="WP_182162094.1">
    <property type="nucleotide sequence ID" value="NZ_JACEZT010000005.1"/>
</dbReference>
<accession>A0A7W2IBT9</accession>
<dbReference type="Pfam" id="PF04625">
    <property type="entry name" value="DEC-1_N"/>
    <property type="match status" value="1"/>
</dbReference>
<evidence type="ECO:0000313" key="4">
    <source>
        <dbReference type="Proteomes" id="UP000534388"/>
    </source>
</evidence>
<name>A0A7W2IBT9_9BURK</name>
<feature type="compositionally biased region" description="Pro residues" evidence="1">
    <location>
        <begin position="108"/>
        <end position="124"/>
    </location>
</feature>
<gene>
    <name evidence="3" type="ORF">H3H37_10510</name>
</gene>
<protein>
    <recommendedName>
        <fullName evidence="2">DEC-1 protein N-terminal domain-containing protein</fullName>
    </recommendedName>
</protein>
<dbReference type="GO" id="GO:0005576">
    <property type="term" value="C:extracellular region"/>
    <property type="evidence" value="ECO:0007669"/>
    <property type="project" value="InterPro"/>
</dbReference>
<dbReference type="GO" id="GO:0005213">
    <property type="term" value="F:structural constituent of egg chorion"/>
    <property type="evidence" value="ECO:0007669"/>
    <property type="project" value="InterPro"/>
</dbReference>
<feature type="domain" description="DEC-1 protein N-terminal" evidence="2">
    <location>
        <begin position="62"/>
        <end position="134"/>
    </location>
</feature>
<evidence type="ECO:0000313" key="3">
    <source>
        <dbReference type="EMBL" id="MBA5637485.1"/>
    </source>
</evidence>
<dbReference type="EMBL" id="JACEZT010000005">
    <property type="protein sequence ID" value="MBA5637485.1"/>
    <property type="molecule type" value="Genomic_DNA"/>
</dbReference>